<evidence type="ECO:0000259" key="14">
    <source>
        <dbReference type="PROSITE" id="PS50885"/>
    </source>
</evidence>
<dbReference type="InterPro" id="IPR005467">
    <property type="entry name" value="His_kinase_dom"/>
</dbReference>
<dbReference type="InterPro" id="IPR036097">
    <property type="entry name" value="HisK_dim/P_sf"/>
</dbReference>
<dbReference type="InterPro" id="IPR036890">
    <property type="entry name" value="HATPase_C_sf"/>
</dbReference>
<dbReference type="EC" id="2.7.13.3" evidence="3"/>
<keyword evidence="9" id="KW-0067">ATP-binding</keyword>
<evidence type="ECO:0000256" key="7">
    <source>
        <dbReference type="ARBA" id="ARBA00022741"/>
    </source>
</evidence>
<proteinExistence type="predicted"/>
<dbReference type="Gene3D" id="3.30.565.10">
    <property type="entry name" value="Histidine kinase-like ATPase, C-terminal domain"/>
    <property type="match status" value="1"/>
</dbReference>
<dbReference type="SUPFAM" id="SSF158472">
    <property type="entry name" value="HAMP domain-like"/>
    <property type="match status" value="1"/>
</dbReference>
<feature type="transmembrane region" description="Helical" evidence="12">
    <location>
        <begin position="14"/>
        <end position="36"/>
    </location>
</feature>
<dbReference type="CDD" id="cd06225">
    <property type="entry name" value="HAMP"/>
    <property type="match status" value="1"/>
</dbReference>
<dbReference type="Pfam" id="PF00512">
    <property type="entry name" value="HisKA"/>
    <property type="match status" value="1"/>
</dbReference>
<evidence type="ECO:0000259" key="13">
    <source>
        <dbReference type="PROSITE" id="PS50109"/>
    </source>
</evidence>
<dbReference type="AlphaFoldDB" id="A0A3R9EB45"/>
<dbReference type="SMART" id="SM00304">
    <property type="entry name" value="HAMP"/>
    <property type="match status" value="1"/>
</dbReference>
<feature type="transmembrane region" description="Helical" evidence="12">
    <location>
        <begin position="198"/>
        <end position="221"/>
    </location>
</feature>
<dbReference type="GO" id="GO:0000155">
    <property type="term" value="F:phosphorelay sensor kinase activity"/>
    <property type="evidence" value="ECO:0007669"/>
    <property type="project" value="InterPro"/>
</dbReference>
<comment type="catalytic activity">
    <reaction evidence="1">
        <text>ATP + protein L-histidine = ADP + protein N-phospho-L-histidine.</text>
        <dbReference type="EC" id="2.7.13.3"/>
    </reaction>
</comment>
<dbReference type="SUPFAM" id="SSF55874">
    <property type="entry name" value="ATPase domain of HSP90 chaperone/DNA topoisomerase II/histidine kinase"/>
    <property type="match status" value="1"/>
</dbReference>
<dbReference type="InterPro" id="IPR004358">
    <property type="entry name" value="Sig_transdc_His_kin-like_C"/>
</dbReference>
<dbReference type="SMART" id="SM00388">
    <property type="entry name" value="HisKA"/>
    <property type="match status" value="1"/>
</dbReference>
<dbReference type="Proteomes" id="UP000279911">
    <property type="component" value="Unassembled WGS sequence"/>
</dbReference>
<comment type="subcellular location">
    <subcellularLocation>
        <location evidence="2">Cell membrane</location>
        <topology evidence="2">Multi-pass membrane protein</topology>
    </subcellularLocation>
</comment>
<dbReference type="PRINTS" id="PR00344">
    <property type="entry name" value="BCTRLSENSOR"/>
</dbReference>
<dbReference type="PROSITE" id="PS50109">
    <property type="entry name" value="HIS_KIN"/>
    <property type="match status" value="1"/>
</dbReference>
<evidence type="ECO:0000256" key="6">
    <source>
        <dbReference type="ARBA" id="ARBA00022679"/>
    </source>
</evidence>
<gene>
    <name evidence="15" type="ORF">EJA10_15840</name>
</gene>
<evidence type="ECO:0000256" key="10">
    <source>
        <dbReference type="ARBA" id="ARBA00023012"/>
    </source>
</evidence>
<dbReference type="PROSITE" id="PS50885">
    <property type="entry name" value="HAMP"/>
    <property type="match status" value="1"/>
</dbReference>
<dbReference type="CDD" id="cd18773">
    <property type="entry name" value="PDC1_HK_sensor"/>
    <property type="match status" value="1"/>
</dbReference>
<dbReference type="GO" id="GO:0005886">
    <property type="term" value="C:plasma membrane"/>
    <property type="evidence" value="ECO:0007669"/>
    <property type="project" value="UniProtKB-SubCell"/>
</dbReference>
<keyword evidence="4" id="KW-1003">Cell membrane</keyword>
<dbReference type="PANTHER" id="PTHR43065:SF46">
    <property type="entry name" value="C4-DICARBOXYLATE TRANSPORT SENSOR PROTEIN DCTB"/>
    <property type="match status" value="1"/>
</dbReference>
<dbReference type="Gene3D" id="1.10.287.130">
    <property type="match status" value="1"/>
</dbReference>
<name>A0A3R9EB45_9BACI</name>
<dbReference type="Gene3D" id="6.10.340.10">
    <property type="match status" value="1"/>
</dbReference>
<feature type="domain" description="Histidine kinase" evidence="13">
    <location>
        <begin position="331"/>
        <end position="537"/>
    </location>
</feature>
<dbReference type="GO" id="GO:0005524">
    <property type="term" value="F:ATP binding"/>
    <property type="evidence" value="ECO:0007669"/>
    <property type="project" value="UniProtKB-KW"/>
</dbReference>
<dbReference type="InterPro" id="IPR003594">
    <property type="entry name" value="HATPase_dom"/>
</dbReference>
<keyword evidence="5" id="KW-0597">Phosphoprotein</keyword>
<dbReference type="SUPFAM" id="SSF47384">
    <property type="entry name" value="Homodimeric domain of signal transducing histidine kinase"/>
    <property type="match status" value="1"/>
</dbReference>
<evidence type="ECO:0000256" key="12">
    <source>
        <dbReference type="SAM" id="Phobius"/>
    </source>
</evidence>
<dbReference type="InterPro" id="IPR003661">
    <property type="entry name" value="HisK_dim/P_dom"/>
</dbReference>
<sequence>MKLNVKNLPLFKKILLFSFIITTLVVVSTIGISFYLQSKQLKNQMTDEVKGVAGLWSSTLDPEDIKKIKDSRNLSAPSMKRLERLLSMVGDKNDTFLGAYIVQPEEYQNQKILFLAVSDSYKEYGFGSMTYYDAGEEFLAAFSKARDDKTITSTDIFTDQYGSWITSFSPIFDEKGNVVGLLGVDAKASIIKNNQEEILFILLAEMAVIILVVYITLNWGFKRVLKPVNDLFYGIKEISSGNFAVRLPVHDQSELSLLSEGFNEMASQLSQLFERVSAASKQLGQAALEDKDSILLEEAINTMEDIYERTKLQQELQRAEKMNAIGQLAASVAHEIRNPMTVVKGFLQIFLSKDMNEEDHMYIKLMVEELNRAETIINDYLSLAKPDIGELELIESRQMAEQVMDLMASYAMMSKNISIHTEIKADIKIRGNRNELKQVLINILKNSIEAMGEGGKLTLTLDQEESYGVFIINDTGIGMTEEELSRLGTAFYSLKERGTGMGLMVCYQIIERMKGKIRVSSEKGVGTTFEICVPIYTESPG</sequence>
<evidence type="ECO:0000313" key="15">
    <source>
        <dbReference type="EMBL" id="RSD26329.1"/>
    </source>
</evidence>
<evidence type="ECO:0000256" key="9">
    <source>
        <dbReference type="ARBA" id="ARBA00022840"/>
    </source>
</evidence>
<keyword evidence="10" id="KW-0902">Two-component regulatory system</keyword>
<keyword evidence="8" id="KW-0418">Kinase</keyword>
<keyword evidence="12" id="KW-1133">Transmembrane helix</keyword>
<dbReference type="InterPro" id="IPR003660">
    <property type="entry name" value="HAMP_dom"/>
</dbReference>
<evidence type="ECO:0000256" key="1">
    <source>
        <dbReference type="ARBA" id="ARBA00000085"/>
    </source>
</evidence>
<dbReference type="CDD" id="cd00082">
    <property type="entry name" value="HisKA"/>
    <property type="match status" value="1"/>
</dbReference>
<keyword evidence="6" id="KW-0808">Transferase</keyword>
<protein>
    <recommendedName>
        <fullName evidence="3">histidine kinase</fullName>
        <ecNumber evidence="3">2.7.13.3</ecNumber>
    </recommendedName>
</protein>
<evidence type="ECO:0000313" key="16">
    <source>
        <dbReference type="Proteomes" id="UP000279911"/>
    </source>
</evidence>
<evidence type="ECO:0000256" key="11">
    <source>
        <dbReference type="ARBA" id="ARBA00023136"/>
    </source>
</evidence>
<dbReference type="OrthoDB" id="9815750at2"/>
<evidence type="ECO:0000256" key="2">
    <source>
        <dbReference type="ARBA" id="ARBA00004651"/>
    </source>
</evidence>
<comment type="caution">
    <text evidence="15">The sequence shown here is derived from an EMBL/GenBank/DDBJ whole genome shotgun (WGS) entry which is preliminary data.</text>
</comment>
<dbReference type="EMBL" id="RSFW01000017">
    <property type="protein sequence ID" value="RSD26329.1"/>
    <property type="molecule type" value="Genomic_DNA"/>
</dbReference>
<evidence type="ECO:0000256" key="5">
    <source>
        <dbReference type="ARBA" id="ARBA00022553"/>
    </source>
</evidence>
<keyword evidence="11 12" id="KW-0472">Membrane</keyword>
<reference evidence="16" key="1">
    <citation type="submission" date="2018-12" db="EMBL/GenBank/DDBJ databases">
        <title>Bacillus chawlae sp. nov., Bacillus glennii sp. nov., and Bacillus saganii sp. nov. Isolated from the Vehicle Assembly Building at Kennedy Space Center where the Viking Spacecraft were Assembled.</title>
        <authorList>
            <person name="Seuylemezian A."/>
            <person name="Vaishampayan P."/>
        </authorList>
    </citation>
    <scope>NUCLEOTIDE SEQUENCE [LARGE SCALE GENOMIC DNA]</scope>
    <source>
        <strain evidence="16">DSM 13966</strain>
    </source>
</reference>
<dbReference type="Pfam" id="PF00672">
    <property type="entry name" value="HAMP"/>
    <property type="match status" value="1"/>
</dbReference>
<evidence type="ECO:0000256" key="3">
    <source>
        <dbReference type="ARBA" id="ARBA00012438"/>
    </source>
</evidence>
<keyword evidence="12" id="KW-0812">Transmembrane</keyword>
<dbReference type="SMART" id="SM00387">
    <property type="entry name" value="HATPase_c"/>
    <property type="match status" value="1"/>
</dbReference>
<feature type="domain" description="HAMP" evidence="14">
    <location>
        <begin position="222"/>
        <end position="274"/>
    </location>
</feature>
<evidence type="ECO:0000256" key="8">
    <source>
        <dbReference type="ARBA" id="ARBA00022777"/>
    </source>
</evidence>
<keyword evidence="7" id="KW-0547">Nucleotide-binding</keyword>
<evidence type="ECO:0000256" key="4">
    <source>
        <dbReference type="ARBA" id="ARBA00022475"/>
    </source>
</evidence>
<dbReference type="Pfam" id="PF02518">
    <property type="entry name" value="HATPase_c"/>
    <property type="match status" value="1"/>
</dbReference>
<dbReference type="PANTHER" id="PTHR43065">
    <property type="entry name" value="SENSOR HISTIDINE KINASE"/>
    <property type="match status" value="1"/>
</dbReference>
<accession>A0A3R9EB45</accession>
<organism evidence="15 16">
    <name type="scientific">Mesobacillus subterraneus</name>
    <dbReference type="NCBI Taxonomy" id="285983"/>
    <lineage>
        <taxon>Bacteria</taxon>
        <taxon>Bacillati</taxon>
        <taxon>Bacillota</taxon>
        <taxon>Bacilli</taxon>
        <taxon>Bacillales</taxon>
        <taxon>Bacillaceae</taxon>
        <taxon>Mesobacillus</taxon>
    </lineage>
</organism>